<dbReference type="GO" id="GO:0006487">
    <property type="term" value="P:protein N-linked glycosylation"/>
    <property type="evidence" value="ECO:0007669"/>
    <property type="project" value="TreeGrafter"/>
</dbReference>
<comment type="pathway">
    <text evidence="2 12">Protein modification; protein glycosylation.</text>
</comment>
<dbReference type="CDD" id="cd03806">
    <property type="entry name" value="GT4_ALG11-like"/>
    <property type="match status" value="1"/>
</dbReference>
<dbReference type="InterPro" id="IPR038013">
    <property type="entry name" value="ALG11"/>
</dbReference>
<evidence type="ECO:0000256" key="2">
    <source>
        <dbReference type="ARBA" id="ARBA00004922"/>
    </source>
</evidence>
<reference evidence="15" key="1">
    <citation type="submission" date="2007-06" db="EMBL/GenBank/DDBJ databases">
        <title>Functional analysis of the ALG11 gene encoding the Dol-P-Man: Man3GlcNAc2-PP-Dol mannosyltransferase enzyme of Hansenula polymorpha.</title>
        <authorList>
            <person name="Qian W."/>
            <person name="Qiu B."/>
        </authorList>
    </citation>
    <scope>NUCLEOTIDE SEQUENCE</scope>
</reference>
<dbReference type="Pfam" id="PF00534">
    <property type="entry name" value="Glycos_transf_1"/>
    <property type="match status" value="1"/>
</dbReference>
<evidence type="ECO:0000256" key="7">
    <source>
        <dbReference type="ARBA" id="ARBA00022692"/>
    </source>
</evidence>
<name>A7LBG5_PICAN</name>
<evidence type="ECO:0000256" key="12">
    <source>
        <dbReference type="RuleBase" id="RU367051"/>
    </source>
</evidence>
<evidence type="ECO:0000256" key="3">
    <source>
        <dbReference type="ARBA" id="ARBA00012645"/>
    </source>
</evidence>
<evidence type="ECO:0000259" key="14">
    <source>
        <dbReference type="Pfam" id="PF15924"/>
    </source>
</evidence>
<dbReference type="GO" id="GO:0005789">
    <property type="term" value="C:endoplasmic reticulum membrane"/>
    <property type="evidence" value="ECO:0007669"/>
    <property type="project" value="UniProtKB-SubCell"/>
</dbReference>
<comment type="similarity">
    <text evidence="12">Belongs to the glycosyltransferase group 1 family. Glycosyltransferase 4 subfamily.</text>
</comment>
<evidence type="ECO:0000256" key="11">
    <source>
        <dbReference type="ARBA" id="ARBA00045065"/>
    </source>
</evidence>
<evidence type="ECO:0000256" key="9">
    <source>
        <dbReference type="ARBA" id="ARBA00022989"/>
    </source>
</evidence>
<evidence type="ECO:0000259" key="13">
    <source>
        <dbReference type="Pfam" id="PF00534"/>
    </source>
</evidence>
<dbReference type="GO" id="GO:0004377">
    <property type="term" value="F:GDP-Man:Man(3)GlcNAc(2)-PP-Dol alpha-1,2-mannosyltransferase activity"/>
    <property type="evidence" value="ECO:0007669"/>
    <property type="project" value="UniProtKB-UniRule"/>
</dbReference>
<keyword evidence="5 12" id="KW-0328">Glycosyltransferase</keyword>
<dbReference type="InterPro" id="IPR031814">
    <property type="entry name" value="ALG11_N"/>
</dbReference>
<proteinExistence type="inferred from homology"/>
<dbReference type="PANTHER" id="PTHR45919:SF1">
    <property type="entry name" value="GDP-MAN:MAN(3)GLCNAC(2)-PP-DOL ALPHA-1,2-MANNOSYLTRANSFERASE"/>
    <property type="match status" value="1"/>
</dbReference>
<dbReference type="AlphaFoldDB" id="A7LBG5"/>
<dbReference type="SUPFAM" id="SSF53756">
    <property type="entry name" value="UDP-Glycosyltransferase/glycogen phosphorylase"/>
    <property type="match status" value="1"/>
</dbReference>
<evidence type="ECO:0000256" key="1">
    <source>
        <dbReference type="ARBA" id="ARBA00004389"/>
    </source>
</evidence>
<dbReference type="Pfam" id="PF15924">
    <property type="entry name" value="ALG11_N"/>
    <property type="match status" value="1"/>
</dbReference>
<dbReference type="UniPathway" id="UPA00378"/>
<keyword evidence="7 12" id="KW-0812">Transmembrane</keyword>
<comment type="subcellular location">
    <subcellularLocation>
        <location evidence="1">Endoplasmic reticulum membrane</location>
        <topology evidence="1">Single-pass membrane protein</topology>
    </subcellularLocation>
</comment>
<evidence type="ECO:0000256" key="6">
    <source>
        <dbReference type="ARBA" id="ARBA00022679"/>
    </source>
</evidence>
<protein>
    <recommendedName>
        <fullName evidence="4 12">GDP-Man:Man(3)GlcNAc(2)-PP-Dol alpha-1,2-mannosyltransferase</fullName>
        <ecNumber evidence="3 12">2.4.1.131</ecNumber>
    </recommendedName>
</protein>
<feature type="domain" description="Glycosyl transferase family 1" evidence="13">
    <location>
        <begin position="390"/>
        <end position="537"/>
    </location>
</feature>
<evidence type="ECO:0000256" key="8">
    <source>
        <dbReference type="ARBA" id="ARBA00022824"/>
    </source>
</evidence>
<dbReference type="EC" id="2.4.1.131" evidence="3 12"/>
<feature type="transmembrane region" description="Helical" evidence="12">
    <location>
        <begin position="51"/>
        <end position="72"/>
    </location>
</feature>
<evidence type="ECO:0000256" key="4">
    <source>
        <dbReference type="ARBA" id="ARBA00022018"/>
    </source>
</evidence>
<organism evidence="15">
    <name type="scientific">Pichia angusta</name>
    <name type="common">Yeast</name>
    <name type="synonym">Hansenula polymorpha</name>
    <dbReference type="NCBI Taxonomy" id="870730"/>
    <lineage>
        <taxon>Eukaryota</taxon>
        <taxon>Fungi</taxon>
        <taxon>Dikarya</taxon>
        <taxon>Ascomycota</taxon>
        <taxon>Saccharomycotina</taxon>
        <taxon>Pichiomycetes</taxon>
        <taxon>Pichiales</taxon>
        <taxon>Pichiaceae</taxon>
        <taxon>Ogataea</taxon>
    </lineage>
</organism>
<accession>A7LBG5</accession>
<keyword evidence="9 12" id="KW-1133">Transmembrane helix</keyword>
<evidence type="ECO:0000256" key="10">
    <source>
        <dbReference type="ARBA" id="ARBA00023136"/>
    </source>
</evidence>
<comment type="function">
    <text evidence="12">GDP-Man:Man(3)GlcNAc(2)-PP-Dol alpha-1,2-mannosyltransferase that operates in the biosynthetic pathway of dolichol-linked oligosaccharides, the glycan precursors employed in protein asparagine (N)-glycosylation. The assembly of dolichol-linked oligosaccharides begins on the cytosolic side of the endoplasmic reticulum membrane and finishes in its lumen. The sequential addition of sugars to dolichol pyrophosphate produces dolichol-linked oligosaccharides containing fourteen sugars, including two GlcNAcs, nine mannoses and three glucoses. Once assembled, the oligosaccharide is transferred from the lipid to nascent proteins by oligosaccharyltransferases. Catalyzes, on the cytoplasmic face of the endoplasmic reticulum, the addition of the fourth and fifth mannose residues to the dolichol-linked oligosaccharide chain, to produce Man(5)GlcNAc(2)-PP-dolichol core oligosaccharide.</text>
</comment>
<keyword evidence="10 12" id="KW-0472">Membrane</keyword>
<dbReference type="InterPro" id="IPR001296">
    <property type="entry name" value="Glyco_trans_1"/>
</dbReference>
<keyword evidence="8 12" id="KW-0256">Endoplasmic reticulum</keyword>
<feature type="domain" description="ALG11 mannosyltransferase N-terminal" evidence="14">
    <location>
        <begin position="171"/>
        <end position="372"/>
    </location>
</feature>
<evidence type="ECO:0000313" key="15">
    <source>
        <dbReference type="EMBL" id="ABS85166.1"/>
    </source>
</evidence>
<gene>
    <name evidence="15" type="primary">ALG11</name>
</gene>
<comment type="catalytic activity">
    <reaction evidence="11 12">
        <text>an alpha-D-Man-(1-&gt;3)-[alpha-D-Man-(1-&gt;6)]-beta-D-Man-(1-&gt;4)-beta-D-GlcNAc-(1-&gt;4)-alpha-D-GlcNAc-diphospho-di-trans,poly-cis-dolichol + 2 GDP-alpha-D-mannose = an alpha-D-Man-(1-&gt;2)-alpha-D-Man-(1-&gt;2)-alpha-D-Man-(1-&gt;3)-[alpha-D-Man-(1-&gt;6)]-beta-D-Man-(1-&gt;4)-beta-D-GlcNAc-(1-&gt;4)-alpha-D-GlcNAc-diphospho-di-trans,poly-cis-dolichol + 2 GDP + 2 H(+)</text>
        <dbReference type="Rhea" id="RHEA:29523"/>
        <dbReference type="Rhea" id="RHEA-COMP:19515"/>
        <dbReference type="Rhea" id="RHEA-COMP:19516"/>
        <dbReference type="ChEBI" id="CHEBI:15378"/>
        <dbReference type="ChEBI" id="CHEBI:57527"/>
        <dbReference type="ChEBI" id="CHEBI:58189"/>
        <dbReference type="ChEBI" id="CHEBI:132511"/>
        <dbReference type="ChEBI" id="CHEBI:132515"/>
        <dbReference type="EC" id="2.4.1.131"/>
    </reaction>
    <physiologicalReaction direction="left-to-right" evidence="11 12">
        <dbReference type="Rhea" id="RHEA:29524"/>
    </physiologicalReaction>
</comment>
<dbReference type="CAZy" id="GT4">
    <property type="family name" value="Glycosyltransferase Family 4"/>
</dbReference>
<sequence>MSRKKILKCSSIAKFDYVSVKIIKIMSGQTPLMVRQVSAAGTGAELASRSVFGLSTALSTFLGALVLAWAVYKCIDASLLRFLVVPPHNYRDAIARSLEKGAIPESVVGIKHSSFRRRLVLAAHKPQLYSTMKLNRDSVATSKLRLARVDKDDPHFVDRLRPADPVSKRRLIFGYFHPFSDANGGGERVLWEAVYYTLKQSEQNVVAIYTFTAADDVCVSSLLQSVRSTFGIDLFADGLNDRIVFIQLNNRYKWLIDGGSWKHLTIIGQVLGSIFVCFSSLTKLVPDVFIDTQGLPFCYPLVALLHIPVVAYVHYPLISSDMLNKLSSKSVYILLKYVYWTLMMKLYQLAATFIDCTLCNSTWTCDHVRAIWGSNAKTSPQILYPPTGIEESRIADPLGEKDRVLLYLAQFRPEKRHRLLLKEFAKYARNSAVPFTLALVGSTRSKQDEETVRELKLLAEQLEISSLVAFEVNAPRKTVDEYLSRAAYGLNVMWNEHFGISVVEYMLNGAIPIVHASAGPLLDIVLPVEKDEVVAPETKHATPSGFFFADPSDPDYKGLYPSLNEVLLKADRLDKDEAIAVRKAGQLVAQKKFAKDVFGREWTQVVALAKKFELEKRQSRNRVEMVY</sequence>
<dbReference type="PANTHER" id="PTHR45919">
    <property type="entry name" value="GDP-MAN:MAN(3)GLCNAC(2)-PP-DOL ALPHA-1,2-MANNOSYLTRANSFERASE"/>
    <property type="match status" value="1"/>
</dbReference>
<dbReference type="Gene3D" id="3.40.50.2000">
    <property type="entry name" value="Glycogen Phosphorylase B"/>
    <property type="match status" value="1"/>
</dbReference>
<dbReference type="EMBL" id="EF990145">
    <property type="protein sequence ID" value="ABS85166.1"/>
    <property type="molecule type" value="Genomic_DNA"/>
</dbReference>
<evidence type="ECO:0000256" key="5">
    <source>
        <dbReference type="ARBA" id="ARBA00022676"/>
    </source>
</evidence>
<keyword evidence="6 12" id="KW-0808">Transferase</keyword>